<keyword evidence="2 6" id="KW-0378">Hydrolase</keyword>
<evidence type="ECO:0000256" key="1">
    <source>
        <dbReference type="ARBA" id="ARBA00009865"/>
    </source>
</evidence>
<dbReference type="EMBL" id="DVKT01000077">
    <property type="protein sequence ID" value="HIT40454.1"/>
    <property type="molecule type" value="Genomic_DNA"/>
</dbReference>
<evidence type="ECO:0000259" key="8">
    <source>
        <dbReference type="Pfam" id="PF17851"/>
    </source>
</evidence>
<organism evidence="9 10">
    <name type="scientific">Candidatus Caccoplasma intestinavium</name>
    <dbReference type="NCBI Taxonomy" id="2840716"/>
    <lineage>
        <taxon>Bacteria</taxon>
        <taxon>Pseudomonadati</taxon>
        <taxon>Bacteroidota</taxon>
        <taxon>Bacteroidia</taxon>
        <taxon>Bacteroidales</taxon>
        <taxon>Bacteroidaceae</taxon>
        <taxon>Bacteroidaceae incertae sedis</taxon>
        <taxon>Candidatus Caccoplasma</taxon>
    </lineage>
</organism>
<dbReference type="InterPro" id="IPR013320">
    <property type="entry name" value="ConA-like_dom_sf"/>
</dbReference>
<feature type="active site" description="Proton donor" evidence="4">
    <location>
        <position position="200"/>
    </location>
</feature>
<dbReference type="Pfam" id="PF17851">
    <property type="entry name" value="GH43_C2"/>
    <property type="match status" value="1"/>
</dbReference>
<dbReference type="Pfam" id="PF04616">
    <property type="entry name" value="Glyco_hydro_43"/>
    <property type="match status" value="1"/>
</dbReference>
<dbReference type="AlphaFoldDB" id="A0A9D1GHP6"/>
<dbReference type="InterPro" id="IPR041542">
    <property type="entry name" value="GH43_C2"/>
</dbReference>
<reference evidence="9" key="2">
    <citation type="journal article" date="2021" name="PeerJ">
        <title>Extensive microbial diversity within the chicken gut microbiome revealed by metagenomics and culture.</title>
        <authorList>
            <person name="Gilroy R."/>
            <person name="Ravi A."/>
            <person name="Getino M."/>
            <person name="Pursley I."/>
            <person name="Horton D.L."/>
            <person name="Alikhan N.F."/>
            <person name="Baker D."/>
            <person name="Gharbi K."/>
            <person name="Hall N."/>
            <person name="Watson M."/>
            <person name="Adriaenssens E.M."/>
            <person name="Foster-Nyarko E."/>
            <person name="Jarju S."/>
            <person name="Secka A."/>
            <person name="Antonio M."/>
            <person name="Oren A."/>
            <person name="Chaudhuri R.R."/>
            <person name="La Ragione R."/>
            <person name="Hildebrand F."/>
            <person name="Pallen M.J."/>
        </authorList>
    </citation>
    <scope>NUCLEOTIDE SEQUENCE</scope>
    <source>
        <strain evidence="9">21143</strain>
    </source>
</reference>
<dbReference type="GO" id="GO:0004553">
    <property type="term" value="F:hydrolase activity, hydrolyzing O-glycosyl compounds"/>
    <property type="evidence" value="ECO:0007669"/>
    <property type="project" value="InterPro"/>
</dbReference>
<dbReference type="SUPFAM" id="SSF75005">
    <property type="entry name" value="Arabinanase/levansucrase/invertase"/>
    <property type="match status" value="1"/>
</dbReference>
<evidence type="ECO:0000313" key="10">
    <source>
        <dbReference type="Proteomes" id="UP000886722"/>
    </source>
</evidence>
<dbReference type="PANTHER" id="PTHR42812">
    <property type="entry name" value="BETA-XYLOSIDASE"/>
    <property type="match status" value="1"/>
</dbReference>
<sequence length="517" mass="58556">MKKYLLAILFLLATTYASAQQTTAWGDQGNGTYVNPILNADYSDPDVIRVGEKYYMVCSDFHYIGMPVLESTDMVNWTIISQVYNRFDYPKWDTNERFAGGSWAPAIRYHDGKFWVFFCTPHEGLFMSTATDPHGPWSPLHCVKKVKKWEDPCPFWDEDGQAYLGRSKHGAGPIIIHKMSPDGRELLDDGFTVYTGPVAEGTKIYKRDGYYYLSIPEGGVKGGWQTILRSRNIYGPYEKKVVMEQGSTDINGPHQGALVDTPDGEWWFYHFQFVDPIGRVVHLQPAHWKDGWPVIGVDIDMNGIGEPVRTWTKPQVAAAAITRPQSDDDFSSPSLGVQWQYNHNPRPECVSLTDRKGWLRLVALQADSLKVSHNMLSQKTMGYHSEATTRLDVSRMTDGQRAGMLCTGNLFNGIGVMCREGKRFLYLEQNGRTEQIKSINDKIVYLRAVIDYPANEHRLYYSTDGKRYIEAGKPYSLKFGSWKGTRIGVYSYNTKADGGIADFDFFTYVTDGPGTAR</sequence>
<evidence type="ECO:0000256" key="6">
    <source>
        <dbReference type="RuleBase" id="RU361187"/>
    </source>
</evidence>
<dbReference type="InterPro" id="IPR023296">
    <property type="entry name" value="Glyco_hydro_beta-prop_sf"/>
</dbReference>
<feature type="signal peptide" evidence="7">
    <location>
        <begin position="1"/>
        <end position="19"/>
    </location>
</feature>
<dbReference type="Proteomes" id="UP000886722">
    <property type="component" value="Unassembled WGS sequence"/>
</dbReference>
<gene>
    <name evidence="9" type="ORF">IAD06_10545</name>
</gene>
<keyword evidence="7" id="KW-0732">Signal</keyword>
<proteinExistence type="inferred from homology"/>
<accession>A0A9D1GHP6</accession>
<dbReference type="Gene3D" id="2.115.10.20">
    <property type="entry name" value="Glycosyl hydrolase domain, family 43"/>
    <property type="match status" value="1"/>
</dbReference>
<dbReference type="InterPro" id="IPR051795">
    <property type="entry name" value="Glycosyl_Hydrlase_43"/>
</dbReference>
<dbReference type="SUPFAM" id="SSF49899">
    <property type="entry name" value="Concanavalin A-like lectins/glucanases"/>
    <property type="match status" value="1"/>
</dbReference>
<dbReference type="InterPro" id="IPR006710">
    <property type="entry name" value="Glyco_hydro_43"/>
</dbReference>
<dbReference type="CDD" id="cd09001">
    <property type="entry name" value="GH43_FsAxh1-like"/>
    <property type="match status" value="1"/>
</dbReference>
<evidence type="ECO:0000256" key="2">
    <source>
        <dbReference type="ARBA" id="ARBA00022801"/>
    </source>
</evidence>
<feature type="chain" id="PRO_5038920288" evidence="7">
    <location>
        <begin position="20"/>
        <end position="517"/>
    </location>
</feature>
<evidence type="ECO:0000256" key="3">
    <source>
        <dbReference type="ARBA" id="ARBA00023295"/>
    </source>
</evidence>
<evidence type="ECO:0000256" key="4">
    <source>
        <dbReference type="PIRSR" id="PIRSR606710-1"/>
    </source>
</evidence>
<keyword evidence="3 6" id="KW-0326">Glycosidase</keyword>
<reference evidence="9" key="1">
    <citation type="submission" date="2020-10" db="EMBL/GenBank/DDBJ databases">
        <authorList>
            <person name="Gilroy R."/>
        </authorList>
    </citation>
    <scope>NUCLEOTIDE SEQUENCE</scope>
    <source>
        <strain evidence="9">21143</strain>
    </source>
</reference>
<protein>
    <submittedName>
        <fullName evidence="9">Glycoside hydrolase 43 family protein</fullName>
    </submittedName>
</protein>
<evidence type="ECO:0000313" key="9">
    <source>
        <dbReference type="EMBL" id="HIT40454.1"/>
    </source>
</evidence>
<evidence type="ECO:0000256" key="5">
    <source>
        <dbReference type="PIRSR" id="PIRSR606710-2"/>
    </source>
</evidence>
<dbReference type="PANTHER" id="PTHR42812:SF12">
    <property type="entry name" value="BETA-XYLOSIDASE-RELATED"/>
    <property type="match status" value="1"/>
</dbReference>
<evidence type="ECO:0000256" key="7">
    <source>
        <dbReference type="SAM" id="SignalP"/>
    </source>
</evidence>
<feature type="site" description="Important for catalytic activity, responsible for pKa modulation of the active site Glu and correct orientation of both the proton donor and substrate" evidence="5">
    <location>
        <position position="151"/>
    </location>
</feature>
<dbReference type="GO" id="GO:0005975">
    <property type="term" value="P:carbohydrate metabolic process"/>
    <property type="evidence" value="ECO:0007669"/>
    <property type="project" value="InterPro"/>
</dbReference>
<feature type="domain" description="Beta-xylosidase C-terminal Concanavalin A-like" evidence="8">
    <location>
        <begin position="328"/>
        <end position="508"/>
    </location>
</feature>
<comment type="caution">
    <text evidence="9">The sequence shown here is derived from an EMBL/GenBank/DDBJ whole genome shotgun (WGS) entry which is preliminary data.</text>
</comment>
<name>A0A9D1GHP6_9BACT</name>
<dbReference type="Gene3D" id="2.60.120.200">
    <property type="match status" value="1"/>
</dbReference>
<comment type="similarity">
    <text evidence="1 6">Belongs to the glycosyl hydrolase 43 family.</text>
</comment>
<feature type="active site" description="Proton acceptor" evidence="4">
    <location>
        <position position="44"/>
    </location>
</feature>